<proteinExistence type="predicted"/>
<dbReference type="Proteomes" id="UP000540656">
    <property type="component" value="Unassembled WGS sequence"/>
</dbReference>
<evidence type="ECO:0000256" key="1">
    <source>
        <dbReference type="SAM" id="Phobius"/>
    </source>
</evidence>
<dbReference type="AlphaFoldDB" id="A0A7Y9UUC7"/>
<feature type="transmembrane region" description="Helical" evidence="1">
    <location>
        <begin position="98"/>
        <end position="117"/>
    </location>
</feature>
<feature type="transmembrane region" description="Helical" evidence="1">
    <location>
        <begin position="45"/>
        <end position="67"/>
    </location>
</feature>
<keyword evidence="1" id="KW-0812">Transmembrane</keyword>
<accession>A0A7Y9UUC7</accession>
<keyword evidence="1" id="KW-1133">Transmembrane helix</keyword>
<comment type="caution">
    <text evidence="2">The sequence shown here is derived from an EMBL/GenBank/DDBJ whole genome shotgun (WGS) entry which is preliminary data.</text>
</comment>
<keyword evidence="3" id="KW-1185">Reference proteome</keyword>
<sequence length="132" mass="13783">MIDSPEDRSPAPLTVAASLAAVQALVLLGYGILELTNTSTERLAMGLTSALFFVLYGLALGWGAWLLSRGSSGARSPIVLTQLILLGVAWSFRGGETTMVAIVVAAVAVVVLAGIFHPASIERLDERAAMDD</sequence>
<keyword evidence="1" id="KW-0472">Membrane</keyword>
<dbReference type="RefSeq" id="WP_179503470.1">
    <property type="nucleotide sequence ID" value="NZ_JACCAA010000001.1"/>
</dbReference>
<organism evidence="2 3">
    <name type="scientific">Nocardioides daedukensis</name>
    <dbReference type="NCBI Taxonomy" id="634462"/>
    <lineage>
        <taxon>Bacteria</taxon>
        <taxon>Bacillati</taxon>
        <taxon>Actinomycetota</taxon>
        <taxon>Actinomycetes</taxon>
        <taxon>Propionibacteriales</taxon>
        <taxon>Nocardioidaceae</taxon>
        <taxon>Nocardioides</taxon>
    </lineage>
</organism>
<reference evidence="2 3" key="1">
    <citation type="submission" date="2020-07" db="EMBL/GenBank/DDBJ databases">
        <title>Sequencing the genomes of 1000 actinobacteria strains.</title>
        <authorList>
            <person name="Klenk H.-P."/>
        </authorList>
    </citation>
    <scope>NUCLEOTIDE SEQUENCE [LARGE SCALE GENOMIC DNA]</scope>
    <source>
        <strain evidence="2 3">DSM 23819</strain>
    </source>
</reference>
<protein>
    <submittedName>
        <fullName evidence="2">Uncharacterized protein</fullName>
    </submittedName>
</protein>
<name>A0A7Y9UUC7_9ACTN</name>
<gene>
    <name evidence="2" type="ORF">BJ980_003477</name>
</gene>
<feature type="transmembrane region" description="Helical" evidence="1">
    <location>
        <begin position="12"/>
        <end position="33"/>
    </location>
</feature>
<evidence type="ECO:0000313" key="3">
    <source>
        <dbReference type="Proteomes" id="UP000540656"/>
    </source>
</evidence>
<dbReference type="EMBL" id="JACCAA010000001">
    <property type="protein sequence ID" value="NYG60554.1"/>
    <property type="molecule type" value="Genomic_DNA"/>
</dbReference>
<evidence type="ECO:0000313" key="2">
    <source>
        <dbReference type="EMBL" id="NYG60554.1"/>
    </source>
</evidence>
<feature type="transmembrane region" description="Helical" evidence="1">
    <location>
        <begin position="74"/>
        <end position="92"/>
    </location>
</feature>